<proteinExistence type="predicted"/>
<comment type="caution">
    <text evidence="4">The sequence shown here is derived from an EMBL/GenBank/DDBJ whole genome shotgun (WGS) entry which is preliminary data.</text>
</comment>
<protein>
    <submittedName>
        <fullName evidence="4">L-cysteine desulfhydrase</fullName>
    </submittedName>
</protein>
<keyword evidence="5" id="KW-1185">Reference proteome</keyword>
<gene>
    <name evidence="4" type="ORF">QBC35DRAFT_495015</name>
</gene>
<accession>A0AAN6WZM1</accession>
<feature type="region of interest" description="Disordered" evidence="2">
    <location>
        <begin position="1"/>
        <end position="23"/>
    </location>
</feature>
<dbReference type="Proteomes" id="UP001302126">
    <property type="component" value="Unassembled WGS sequence"/>
</dbReference>
<reference evidence="4" key="2">
    <citation type="submission" date="2023-05" db="EMBL/GenBank/DDBJ databases">
        <authorList>
            <consortium name="Lawrence Berkeley National Laboratory"/>
            <person name="Steindorff A."/>
            <person name="Hensen N."/>
            <person name="Bonometti L."/>
            <person name="Westerberg I."/>
            <person name="Brannstrom I.O."/>
            <person name="Guillou S."/>
            <person name="Cros-Aarteil S."/>
            <person name="Calhoun S."/>
            <person name="Haridas S."/>
            <person name="Kuo A."/>
            <person name="Mondo S."/>
            <person name="Pangilinan J."/>
            <person name="Riley R."/>
            <person name="Labutti K."/>
            <person name="Andreopoulos B."/>
            <person name="Lipzen A."/>
            <person name="Chen C."/>
            <person name="Yanf M."/>
            <person name="Daum C."/>
            <person name="Ng V."/>
            <person name="Clum A."/>
            <person name="Ohm R."/>
            <person name="Martin F."/>
            <person name="Silar P."/>
            <person name="Natvig D."/>
            <person name="Lalanne C."/>
            <person name="Gautier V."/>
            <person name="Ament-Velasquez S.L."/>
            <person name="Kruys A."/>
            <person name="Hutchinson M.I."/>
            <person name="Powell A.J."/>
            <person name="Barry K."/>
            <person name="Miller A.N."/>
            <person name="Grigoriev I.V."/>
            <person name="Debuchy R."/>
            <person name="Gladieux P."/>
            <person name="Thoren M.H."/>
            <person name="Johannesson H."/>
        </authorList>
    </citation>
    <scope>NUCLEOTIDE SEQUENCE</scope>
    <source>
        <strain evidence="4">PSN309</strain>
    </source>
</reference>
<evidence type="ECO:0000259" key="3">
    <source>
        <dbReference type="Pfam" id="PF00266"/>
    </source>
</evidence>
<evidence type="ECO:0000256" key="1">
    <source>
        <dbReference type="ARBA" id="ARBA00022898"/>
    </source>
</evidence>
<feature type="domain" description="Aminotransferase class V" evidence="3">
    <location>
        <begin position="77"/>
        <end position="268"/>
    </location>
</feature>
<dbReference type="InterPro" id="IPR000192">
    <property type="entry name" value="Aminotrans_V_dom"/>
</dbReference>
<dbReference type="PANTHER" id="PTHR43092:SF2">
    <property type="entry name" value="HERCYNYLCYSTEINE SULFOXIDE LYASE"/>
    <property type="match status" value="1"/>
</dbReference>
<dbReference type="InterPro" id="IPR015424">
    <property type="entry name" value="PyrdxlP-dep_Trfase"/>
</dbReference>
<name>A0AAN6WZM1_9PEZI</name>
<sequence>MGDVQDLPLRTKPESGSSGPATYGKTLREEQFLFAPTYRNLNHGSFGTIPRAIQQAQRSYQDQAEAAPDRFIRYTYPKLLDESRAAVASLLGVDLDECVFVSNATTGVNVVLRNIVWNGDGRDEILHFDTIYGGCVKTIDYVIEDKPGQVSARCISLTYPCEDSVVVQAFKDAVKQSREEGKRPRLALFDCVSSNPGLRFPFEDTTAVCKEEGIISLVDGAQGIGMVSLTHLGSVAPDYFVSNCHKWLHVPRGCAVLYVPFRNQDFIRSSLPTSHGFVTKGKEGEGKINPLPPSGKSVFVNNFGFVGTVDNAPYLCVKDSIKWRAEVLGGEDRIISTLISMAKEGGKRVAEILGTEVLDNESQTLTNCAMFNVALPLSVDTAKKDGEHVVPKSEALAVHGWILKTLLDEYDTFVACFVYHGRFWVRLSAQVYLELEDFEWAAETLKKVVARVVKGEHKQ</sequence>
<dbReference type="Pfam" id="PF00266">
    <property type="entry name" value="Aminotran_5"/>
    <property type="match status" value="1"/>
</dbReference>
<reference evidence="4" key="1">
    <citation type="journal article" date="2023" name="Mol. Phylogenet. Evol.">
        <title>Genome-scale phylogeny and comparative genomics of the fungal order Sordariales.</title>
        <authorList>
            <person name="Hensen N."/>
            <person name="Bonometti L."/>
            <person name="Westerberg I."/>
            <person name="Brannstrom I.O."/>
            <person name="Guillou S."/>
            <person name="Cros-Aarteil S."/>
            <person name="Calhoun S."/>
            <person name="Haridas S."/>
            <person name="Kuo A."/>
            <person name="Mondo S."/>
            <person name="Pangilinan J."/>
            <person name="Riley R."/>
            <person name="LaButti K."/>
            <person name="Andreopoulos B."/>
            <person name="Lipzen A."/>
            <person name="Chen C."/>
            <person name="Yan M."/>
            <person name="Daum C."/>
            <person name="Ng V."/>
            <person name="Clum A."/>
            <person name="Steindorff A."/>
            <person name="Ohm R.A."/>
            <person name="Martin F."/>
            <person name="Silar P."/>
            <person name="Natvig D.O."/>
            <person name="Lalanne C."/>
            <person name="Gautier V."/>
            <person name="Ament-Velasquez S.L."/>
            <person name="Kruys A."/>
            <person name="Hutchinson M.I."/>
            <person name="Powell A.J."/>
            <person name="Barry K."/>
            <person name="Miller A.N."/>
            <person name="Grigoriev I.V."/>
            <person name="Debuchy R."/>
            <person name="Gladieux P."/>
            <person name="Hiltunen Thoren M."/>
            <person name="Johannesson H."/>
        </authorList>
    </citation>
    <scope>NUCLEOTIDE SEQUENCE</scope>
    <source>
        <strain evidence="4">PSN309</strain>
    </source>
</reference>
<dbReference type="EMBL" id="MU864382">
    <property type="protein sequence ID" value="KAK4188877.1"/>
    <property type="molecule type" value="Genomic_DNA"/>
</dbReference>
<keyword evidence="1" id="KW-0663">Pyridoxal phosphate</keyword>
<dbReference type="AlphaFoldDB" id="A0AAN6WZM1"/>
<dbReference type="PANTHER" id="PTHR43092">
    <property type="entry name" value="L-CYSTEINE DESULFHYDRASE"/>
    <property type="match status" value="1"/>
</dbReference>
<dbReference type="Gene3D" id="3.40.640.10">
    <property type="entry name" value="Type I PLP-dependent aspartate aminotransferase-like (Major domain)"/>
    <property type="match status" value="1"/>
</dbReference>
<dbReference type="InterPro" id="IPR015421">
    <property type="entry name" value="PyrdxlP-dep_Trfase_major"/>
</dbReference>
<evidence type="ECO:0000256" key="2">
    <source>
        <dbReference type="SAM" id="MobiDB-lite"/>
    </source>
</evidence>
<evidence type="ECO:0000313" key="4">
    <source>
        <dbReference type="EMBL" id="KAK4188877.1"/>
    </source>
</evidence>
<evidence type="ECO:0000313" key="5">
    <source>
        <dbReference type="Proteomes" id="UP001302126"/>
    </source>
</evidence>
<organism evidence="4 5">
    <name type="scientific">Podospora australis</name>
    <dbReference type="NCBI Taxonomy" id="1536484"/>
    <lineage>
        <taxon>Eukaryota</taxon>
        <taxon>Fungi</taxon>
        <taxon>Dikarya</taxon>
        <taxon>Ascomycota</taxon>
        <taxon>Pezizomycotina</taxon>
        <taxon>Sordariomycetes</taxon>
        <taxon>Sordariomycetidae</taxon>
        <taxon>Sordariales</taxon>
        <taxon>Podosporaceae</taxon>
        <taxon>Podospora</taxon>
    </lineage>
</organism>
<dbReference type="SUPFAM" id="SSF53383">
    <property type="entry name" value="PLP-dependent transferases"/>
    <property type="match status" value="1"/>
</dbReference>